<keyword evidence="2" id="KW-0175">Coiled coil</keyword>
<dbReference type="GO" id="GO:0006646">
    <property type="term" value="P:phosphatidylethanolamine biosynthetic process"/>
    <property type="evidence" value="ECO:0007669"/>
    <property type="project" value="TreeGrafter"/>
</dbReference>
<comment type="similarity">
    <text evidence="1">Belongs to the choline/ethanolamine kinase family.</text>
</comment>
<organism evidence="3 4">
    <name type="scientific">Sesamum alatum</name>
    <dbReference type="NCBI Taxonomy" id="300844"/>
    <lineage>
        <taxon>Eukaryota</taxon>
        <taxon>Viridiplantae</taxon>
        <taxon>Streptophyta</taxon>
        <taxon>Embryophyta</taxon>
        <taxon>Tracheophyta</taxon>
        <taxon>Spermatophyta</taxon>
        <taxon>Magnoliopsida</taxon>
        <taxon>eudicotyledons</taxon>
        <taxon>Gunneridae</taxon>
        <taxon>Pentapetalae</taxon>
        <taxon>asterids</taxon>
        <taxon>lamiids</taxon>
        <taxon>Lamiales</taxon>
        <taxon>Pedaliaceae</taxon>
        <taxon>Sesamum</taxon>
    </lineage>
</organism>
<evidence type="ECO:0000313" key="3">
    <source>
        <dbReference type="EMBL" id="KAK4440286.1"/>
    </source>
</evidence>
<dbReference type="Pfam" id="PF01633">
    <property type="entry name" value="Choline_kinase"/>
    <property type="match status" value="1"/>
</dbReference>
<dbReference type="InterPro" id="IPR011009">
    <property type="entry name" value="Kinase-like_dom_sf"/>
</dbReference>
<dbReference type="GO" id="GO:0004305">
    <property type="term" value="F:ethanolamine kinase activity"/>
    <property type="evidence" value="ECO:0007669"/>
    <property type="project" value="TreeGrafter"/>
</dbReference>
<evidence type="ECO:0000313" key="4">
    <source>
        <dbReference type="Proteomes" id="UP001293254"/>
    </source>
</evidence>
<sequence>MCYHATRACFNGFPVKHRHLATALCAIPKARLSFPSLDCRKYRVNSAIQIPRKFHSLVSLAQNSMGSGVKSNKEYRIPEEAKKILKSLAAEWTDISDADALQVIPLKGAMTNEVYQIKWLTNSARHASRKVLVRIYGSGVEVFFNRENEIRTFEFMSKQGQGPRLLGRFSNGRVEEFIRARTLTAGDLRDPEISALIATKMKEFHSLDMPGPKTVAVWDRLRKWLNEAKRLSSQAEAEEFRLNILEDEISALEKNLSTGHQLVGFCHNDLQYGNIMMDEETRLITIIDYEYASYNHVAFDIANHFCEMAADYHSETPHVLDYSKYPGLEERQRFLRIYLSGSGNRPSDLELGQLLEQVEKYTLASHLLWGLWGIISEHVNEIDFDYIEYARQRFQQYWAKKSEVLGFSSTRKQ</sequence>
<reference evidence="3" key="1">
    <citation type="submission" date="2020-06" db="EMBL/GenBank/DDBJ databases">
        <authorList>
            <person name="Li T."/>
            <person name="Hu X."/>
            <person name="Zhang T."/>
            <person name="Song X."/>
            <person name="Zhang H."/>
            <person name="Dai N."/>
            <person name="Sheng W."/>
            <person name="Hou X."/>
            <person name="Wei L."/>
        </authorList>
    </citation>
    <scope>NUCLEOTIDE SEQUENCE</scope>
    <source>
        <strain evidence="3">3651</strain>
        <tissue evidence="3">Leaf</tissue>
    </source>
</reference>
<name>A0AAE2CZG0_9LAMI</name>
<reference evidence="3" key="2">
    <citation type="journal article" date="2024" name="Plant">
        <title>Genomic evolution and insights into agronomic trait innovations of Sesamum species.</title>
        <authorList>
            <person name="Miao H."/>
            <person name="Wang L."/>
            <person name="Qu L."/>
            <person name="Liu H."/>
            <person name="Sun Y."/>
            <person name="Le M."/>
            <person name="Wang Q."/>
            <person name="Wei S."/>
            <person name="Zheng Y."/>
            <person name="Lin W."/>
            <person name="Duan Y."/>
            <person name="Cao H."/>
            <person name="Xiong S."/>
            <person name="Wang X."/>
            <person name="Wei L."/>
            <person name="Li C."/>
            <person name="Ma Q."/>
            <person name="Ju M."/>
            <person name="Zhao R."/>
            <person name="Li G."/>
            <person name="Mu C."/>
            <person name="Tian Q."/>
            <person name="Mei H."/>
            <person name="Zhang T."/>
            <person name="Gao T."/>
            <person name="Zhang H."/>
        </authorList>
    </citation>
    <scope>NUCLEOTIDE SEQUENCE</scope>
    <source>
        <strain evidence="3">3651</strain>
    </source>
</reference>
<dbReference type="GO" id="GO:0004103">
    <property type="term" value="F:choline kinase activity"/>
    <property type="evidence" value="ECO:0007669"/>
    <property type="project" value="TreeGrafter"/>
</dbReference>
<keyword evidence="3" id="KW-0808">Transferase</keyword>
<feature type="coiled-coil region" evidence="2">
    <location>
        <begin position="228"/>
        <end position="255"/>
    </location>
</feature>
<keyword evidence="4" id="KW-1185">Reference proteome</keyword>
<dbReference type="AlphaFoldDB" id="A0AAE2CZG0"/>
<dbReference type="CDD" id="cd05157">
    <property type="entry name" value="ETNK_euk"/>
    <property type="match status" value="1"/>
</dbReference>
<accession>A0AAE2CZG0</accession>
<comment type="caution">
    <text evidence="3">The sequence shown here is derived from an EMBL/GenBank/DDBJ whole genome shotgun (WGS) entry which is preliminary data.</text>
</comment>
<keyword evidence="3" id="KW-0418">Kinase</keyword>
<dbReference type="GO" id="GO:0005737">
    <property type="term" value="C:cytoplasm"/>
    <property type="evidence" value="ECO:0007669"/>
    <property type="project" value="TreeGrafter"/>
</dbReference>
<dbReference type="Gene3D" id="3.90.1200.10">
    <property type="match status" value="1"/>
</dbReference>
<dbReference type="Proteomes" id="UP001293254">
    <property type="component" value="Unassembled WGS sequence"/>
</dbReference>
<evidence type="ECO:0000256" key="1">
    <source>
        <dbReference type="ARBA" id="ARBA00038211"/>
    </source>
</evidence>
<dbReference type="PANTHER" id="PTHR22603">
    <property type="entry name" value="CHOLINE/ETHANOALAMINE KINASE"/>
    <property type="match status" value="1"/>
</dbReference>
<evidence type="ECO:0000256" key="2">
    <source>
        <dbReference type="SAM" id="Coils"/>
    </source>
</evidence>
<proteinExistence type="inferred from homology"/>
<dbReference type="PANTHER" id="PTHR22603:SF81">
    <property type="entry name" value="CHOLINE KINASE 2-RELATED"/>
    <property type="match status" value="1"/>
</dbReference>
<dbReference type="Gene3D" id="3.30.200.20">
    <property type="entry name" value="Phosphorylase Kinase, domain 1"/>
    <property type="match status" value="1"/>
</dbReference>
<dbReference type="SUPFAM" id="SSF56112">
    <property type="entry name" value="Protein kinase-like (PK-like)"/>
    <property type="match status" value="1"/>
</dbReference>
<gene>
    <name evidence="3" type="ORF">Salat_0363500</name>
</gene>
<protein>
    <submittedName>
        <fullName evidence="3">Choline kinase</fullName>
    </submittedName>
</protein>
<dbReference type="EMBL" id="JACGWO010000001">
    <property type="protein sequence ID" value="KAK4440286.1"/>
    <property type="molecule type" value="Genomic_DNA"/>
</dbReference>